<comment type="caution">
    <text evidence="3">The sequence shown here is derived from an EMBL/GenBank/DDBJ whole genome shotgun (WGS) entry which is preliminary data.</text>
</comment>
<dbReference type="Gene3D" id="3.30.420.10">
    <property type="entry name" value="Ribonuclease H-like superfamily/Ribonuclease H"/>
    <property type="match status" value="1"/>
</dbReference>
<dbReference type="SUPFAM" id="SSF53098">
    <property type="entry name" value="Ribonuclease H-like"/>
    <property type="match status" value="1"/>
</dbReference>
<gene>
    <name evidence="3" type="ORF">ACI2L5_43895</name>
</gene>
<organism evidence="3 4">
    <name type="scientific">Streptomyces milbemycinicus</name>
    <dbReference type="NCBI Taxonomy" id="476552"/>
    <lineage>
        <taxon>Bacteria</taxon>
        <taxon>Bacillati</taxon>
        <taxon>Actinomycetota</taxon>
        <taxon>Actinomycetes</taxon>
        <taxon>Kitasatosporales</taxon>
        <taxon>Streptomycetaceae</taxon>
        <taxon>Streptomyces</taxon>
    </lineage>
</organism>
<feature type="region of interest" description="Disordered" evidence="1">
    <location>
        <begin position="1"/>
        <end position="50"/>
    </location>
</feature>
<accession>A0ABW8M4E1</accession>
<dbReference type="EMBL" id="JBJDQH010000020">
    <property type="protein sequence ID" value="MFK4271795.1"/>
    <property type="molecule type" value="Genomic_DNA"/>
</dbReference>
<dbReference type="InterPro" id="IPR036397">
    <property type="entry name" value="RNaseH_sf"/>
</dbReference>
<dbReference type="InterPro" id="IPR001584">
    <property type="entry name" value="Integrase_cat-core"/>
</dbReference>
<reference evidence="3 4" key="1">
    <citation type="submission" date="2024-11" db="EMBL/GenBank/DDBJ databases">
        <title>The Natural Products Discovery Center: Release of the First 8490 Sequenced Strains for Exploring Actinobacteria Biosynthetic Diversity.</title>
        <authorList>
            <person name="Kalkreuter E."/>
            <person name="Kautsar S.A."/>
            <person name="Yang D."/>
            <person name="Bader C.D."/>
            <person name="Teijaro C.N."/>
            <person name="Fluegel L."/>
            <person name="Davis C.M."/>
            <person name="Simpson J.R."/>
            <person name="Lauterbach L."/>
            <person name="Steele A.D."/>
            <person name="Gui C."/>
            <person name="Meng S."/>
            <person name="Li G."/>
            <person name="Viehrig K."/>
            <person name="Ye F."/>
            <person name="Su P."/>
            <person name="Kiefer A.F."/>
            <person name="Nichols A."/>
            <person name="Cepeda A.J."/>
            <person name="Yan W."/>
            <person name="Fan B."/>
            <person name="Jiang Y."/>
            <person name="Adhikari A."/>
            <person name="Zheng C.-J."/>
            <person name="Schuster L."/>
            <person name="Cowan T.M."/>
            <person name="Smanski M.J."/>
            <person name="Chevrette M.G."/>
            <person name="De Carvalho L.P.S."/>
            <person name="Shen B."/>
        </authorList>
    </citation>
    <scope>NUCLEOTIDE SEQUENCE [LARGE SCALE GENOMIC DNA]</scope>
    <source>
        <strain evidence="3 4">NPDC020863</strain>
    </source>
</reference>
<proteinExistence type="predicted"/>
<keyword evidence="4" id="KW-1185">Reference proteome</keyword>
<name>A0ABW8M4E1_9ACTN</name>
<evidence type="ECO:0000313" key="4">
    <source>
        <dbReference type="Proteomes" id="UP001620295"/>
    </source>
</evidence>
<dbReference type="Proteomes" id="UP001620295">
    <property type="component" value="Unassembled WGS sequence"/>
</dbReference>
<feature type="domain" description="Integrase catalytic" evidence="2">
    <location>
        <begin position="125"/>
        <end position="190"/>
    </location>
</feature>
<evidence type="ECO:0000259" key="2">
    <source>
        <dbReference type="Pfam" id="PF13683"/>
    </source>
</evidence>
<dbReference type="RefSeq" id="WP_404748537.1">
    <property type="nucleotide sequence ID" value="NZ_JBJDQH010000020.1"/>
</dbReference>
<dbReference type="Pfam" id="PF13683">
    <property type="entry name" value="rve_3"/>
    <property type="match status" value="1"/>
</dbReference>
<dbReference type="InterPro" id="IPR012337">
    <property type="entry name" value="RNaseH-like_sf"/>
</dbReference>
<protein>
    <submittedName>
        <fullName evidence="3">Integrase core domain-containing protein</fullName>
    </submittedName>
</protein>
<evidence type="ECO:0000256" key="1">
    <source>
        <dbReference type="SAM" id="MobiDB-lite"/>
    </source>
</evidence>
<sequence>MKSAAPMRCFGKGTADVRGENWGGGAMTSDQAGDVRADPPVPEDQGREVPAQREDIASSSMSCACRECHPPWSEACTWTGGRRPRRSSRRSRIALEDAGCRARFIIRDRDGKFPTLFDGVLKDTGIEVVLTGIQMPRMNSITGRWVQTCRHEFLDRTLIWNQRHLLHALREFEEFYNSHRPHQDIANARPLHPLPTPIDDPDKLNDLDIRRHNRLGGILHAYRHAA</sequence>
<evidence type="ECO:0000313" key="3">
    <source>
        <dbReference type="EMBL" id="MFK4271795.1"/>
    </source>
</evidence>